<dbReference type="SMART" id="SM00404">
    <property type="entry name" value="PTPc_motif"/>
    <property type="match status" value="1"/>
</dbReference>
<dbReference type="PRINTS" id="PR00700">
    <property type="entry name" value="PRTYPHPHTASE"/>
</dbReference>
<name>A0A6S7L6P9_PARCT</name>
<dbReference type="InterPro" id="IPR050348">
    <property type="entry name" value="Protein-Tyr_Phosphatase"/>
</dbReference>
<dbReference type="InterPro" id="IPR000242">
    <property type="entry name" value="PTP_cat"/>
</dbReference>
<dbReference type="Gene3D" id="3.90.190.10">
    <property type="entry name" value="Protein tyrosine phosphatase superfamily"/>
    <property type="match status" value="1"/>
</dbReference>
<dbReference type="AlphaFoldDB" id="A0A6S7L6P9"/>
<protein>
    <submittedName>
        <fullName evidence="1">Tyrosine- phosphatase 13-like, partial</fullName>
    </submittedName>
</protein>
<dbReference type="InterPro" id="IPR016130">
    <property type="entry name" value="Tyr_Pase_AS"/>
</dbReference>
<dbReference type="GO" id="GO:0004725">
    <property type="term" value="F:protein tyrosine phosphatase activity"/>
    <property type="evidence" value="ECO:0007669"/>
    <property type="project" value="InterPro"/>
</dbReference>
<dbReference type="InterPro" id="IPR029021">
    <property type="entry name" value="Prot-tyrosine_phosphatase-like"/>
</dbReference>
<dbReference type="SMART" id="SM00194">
    <property type="entry name" value="PTPc"/>
    <property type="match status" value="1"/>
</dbReference>
<dbReference type="InterPro" id="IPR000387">
    <property type="entry name" value="Tyr_Pase_dom"/>
</dbReference>
<dbReference type="EMBL" id="CACRXK020015272">
    <property type="protein sequence ID" value="CAB4028139.1"/>
    <property type="molecule type" value="Genomic_DNA"/>
</dbReference>
<reference evidence="1" key="1">
    <citation type="submission" date="2020-04" db="EMBL/GenBank/DDBJ databases">
        <authorList>
            <person name="Alioto T."/>
            <person name="Alioto T."/>
            <person name="Gomez Garrido J."/>
        </authorList>
    </citation>
    <scope>NUCLEOTIDE SEQUENCE</scope>
    <source>
        <strain evidence="1">A484AB</strain>
    </source>
</reference>
<dbReference type="PROSITE" id="PS50056">
    <property type="entry name" value="TYR_PHOSPHATASE_2"/>
    <property type="match status" value="1"/>
</dbReference>
<gene>
    <name evidence="1" type="ORF">PACLA_8A084164</name>
</gene>
<dbReference type="Pfam" id="PF00102">
    <property type="entry name" value="Y_phosphatase"/>
    <property type="match status" value="1"/>
</dbReference>
<comment type="caution">
    <text evidence="1">The sequence shown here is derived from an EMBL/GenBank/DDBJ whole genome shotgun (WGS) entry which is preliminary data.</text>
</comment>
<evidence type="ECO:0000313" key="1">
    <source>
        <dbReference type="EMBL" id="CAB4028139.1"/>
    </source>
</evidence>
<dbReference type="Proteomes" id="UP001152795">
    <property type="component" value="Unassembled WGS sequence"/>
</dbReference>
<dbReference type="SUPFAM" id="SSF52799">
    <property type="entry name" value="(Phosphotyrosine protein) phosphatases II"/>
    <property type="match status" value="1"/>
</dbReference>
<dbReference type="PROSITE" id="PS50055">
    <property type="entry name" value="TYR_PHOSPHATASE_PTP"/>
    <property type="match status" value="1"/>
</dbReference>
<proteinExistence type="predicted"/>
<sequence length="160" mass="18193">MSATYWPSEKSAKYHFYIVDPVSVEETPNFTLRQFKVSDMMSSCPSLIKLFQLRKWPDRGKPQSYKAILDLIGQVHIARNNDETKGPVVVHCGSGSGRTGVFCALSIVVERMRAAGVVDLLQTVRQLREQRHQMVETLEEYAFCYEAALQYLSSFDHITA</sequence>
<keyword evidence="2" id="KW-1185">Reference proteome</keyword>
<dbReference type="PROSITE" id="PS00383">
    <property type="entry name" value="TYR_PHOSPHATASE_1"/>
    <property type="match status" value="1"/>
</dbReference>
<accession>A0A6S7L6P9</accession>
<dbReference type="InterPro" id="IPR003595">
    <property type="entry name" value="Tyr_Pase_cat"/>
</dbReference>
<evidence type="ECO:0000313" key="2">
    <source>
        <dbReference type="Proteomes" id="UP001152795"/>
    </source>
</evidence>
<dbReference type="OrthoDB" id="6144703at2759"/>
<dbReference type="PANTHER" id="PTHR19134:SF534">
    <property type="entry name" value="LD27988P"/>
    <property type="match status" value="1"/>
</dbReference>
<organism evidence="1 2">
    <name type="scientific">Paramuricea clavata</name>
    <name type="common">Red gorgonian</name>
    <name type="synonym">Violescent sea-whip</name>
    <dbReference type="NCBI Taxonomy" id="317549"/>
    <lineage>
        <taxon>Eukaryota</taxon>
        <taxon>Metazoa</taxon>
        <taxon>Cnidaria</taxon>
        <taxon>Anthozoa</taxon>
        <taxon>Octocorallia</taxon>
        <taxon>Malacalcyonacea</taxon>
        <taxon>Plexauridae</taxon>
        <taxon>Paramuricea</taxon>
    </lineage>
</organism>
<dbReference type="PANTHER" id="PTHR19134">
    <property type="entry name" value="RECEPTOR-TYPE TYROSINE-PROTEIN PHOSPHATASE"/>
    <property type="match status" value="1"/>
</dbReference>